<evidence type="ECO:0000313" key="1">
    <source>
        <dbReference type="EMBL" id="GAB77143.1"/>
    </source>
</evidence>
<keyword evidence="1" id="KW-0378">Hydrolase</keyword>
<dbReference type="Gene3D" id="1.10.150.240">
    <property type="entry name" value="Putative phosphatase, domain 2"/>
    <property type="match status" value="1"/>
</dbReference>
<dbReference type="STRING" id="100225.SAMN05421595_0958"/>
<gene>
    <name evidence="1" type="ORF">AUCHE_05_00480</name>
</gene>
<protein>
    <submittedName>
        <fullName evidence="1">Putative hydrolase</fullName>
    </submittedName>
</protein>
<evidence type="ECO:0000313" key="2">
    <source>
        <dbReference type="Proteomes" id="UP000008495"/>
    </source>
</evidence>
<dbReference type="GO" id="GO:0016787">
    <property type="term" value="F:hydrolase activity"/>
    <property type="evidence" value="ECO:0007669"/>
    <property type="project" value="UniProtKB-KW"/>
</dbReference>
<dbReference type="PANTHER" id="PTHR18901:SF38">
    <property type="entry name" value="PSEUDOURIDINE-5'-PHOSPHATASE"/>
    <property type="match status" value="1"/>
</dbReference>
<name>K6V4R3_9MICO</name>
<comment type="caution">
    <text evidence="1">The sequence shown here is derived from an EMBL/GenBank/DDBJ whole genome shotgun (WGS) entry which is preliminary data.</text>
</comment>
<dbReference type="PANTHER" id="PTHR18901">
    <property type="entry name" value="2-DEOXYGLUCOSE-6-PHOSPHATE PHOSPHATASE 2"/>
    <property type="match status" value="1"/>
</dbReference>
<dbReference type="Pfam" id="PF13419">
    <property type="entry name" value="HAD_2"/>
    <property type="match status" value="1"/>
</dbReference>
<dbReference type="InterPro" id="IPR023214">
    <property type="entry name" value="HAD_sf"/>
</dbReference>
<keyword evidence="2" id="KW-1185">Reference proteome</keyword>
<dbReference type="InterPro" id="IPR041492">
    <property type="entry name" value="HAD_2"/>
</dbReference>
<dbReference type="InterPro" id="IPR036412">
    <property type="entry name" value="HAD-like_sf"/>
</dbReference>
<dbReference type="CDD" id="cd07505">
    <property type="entry name" value="HAD_BPGM-like"/>
    <property type="match status" value="1"/>
</dbReference>
<organism evidence="1 2">
    <name type="scientific">Austwickia chelonae NBRC 105200</name>
    <dbReference type="NCBI Taxonomy" id="1184607"/>
    <lineage>
        <taxon>Bacteria</taxon>
        <taxon>Bacillati</taxon>
        <taxon>Actinomycetota</taxon>
        <taxon>Actinomycetes</taxon>
        <taxon>Micrococcales</taxon>
        <taxon>Dermatophilaceae</taxon>
        <taxon>Austwickia</taxon>
    </lineage>
</organism>
<dbReference type="AlphaFoldDB" id="K6V4R3"/>
<dbReference type="Gene3D" id="3.40.50.1000">
    <property type="entry name" value="HAD superfamily/HAD-like"/>
    <property type="match status" value="1"/>
</dbReference>
<dbReference type="EMBL" id="BAGZ01000005">
    <property type="protein sequence ID" value="GAB77143.1"/>
    <property type="molecule type" value="Genomic_DNA"/>
</dbReference>
<dbReference type="eggNOG" id="COG0637">
    <property type="taxonomic scope" value="Bacteria"/>
</dbReference>
<sequence length="252" mass="26877">MNPTDPPTPAPDLPTAVLWDFDGTVMHTEPYWYEEERHLVEEYGGTWTMEDALTLVGKALPDSAALLRAHSPVTLPVPQIVDRLQNGVVERIRDHVPWRPGARELLHELHAARIPQALVTMSWRPILDIVLGELPPGIFTAIVTGDAVTRGKPHPEPYLTALTMLGVPSAARLTCVAVEDSVTGSTSAADAGIPTLVTPSVEEVPPRPGLVLLDSLAGVRAADLLPLACPAVEDHRAGIGGGVPPHAGHNAR</sequence>
<dbReference type="Proteomes" id="UP000008495">
    <property type="component" value="Unassembled WGS sequence"/>
</dbReference>
<dbReference type="InterPro" id="IPR023198">
    <property type="entry name" value="PGP-like_dom2"/>
</dbReference>
<accession>K6V4R3</accession>
<dbReference type="SUPFAM" id="SSF56784">
    <property type="entry name" value="HAD-like"/>
    <property type="match status" value="1"/>
</dbReference>
<reference evidence="1 2" key="1">
    <citation type="submission" date="2012-08" db="EMBL/GenBank/DDBJ databases">
        <title>Whole genome shotgun sequence of Austwickia chelonae NBRC 105200.</title>
        <authorList>
            <person name="Yoshida I."/>
            <person name="Hosoyama A."/>
            <person name="Tsuchikane K."/>
            <person name="Katsumata H."/>
            <person name="Ando Y."/>
            <person name="Ohji S."/>
            <person name="Hamada M."/>
            <person name="Tamura T."/>
            <person name="Yamazoe A."/>
            <person name="Yamazaki S."/>
            <person name="Fujita N."/>
        </authorList>
    </citation>
    <scope>NUCLEOTIDE SEQUENCE [LARGE SCALE GENOMIC DNA]</scope>
    <source>
        <strain evidence="1 2">NBRC 105200</strain>
    </source>
</reference>
<dbReference type="SFLD" id="SFLDS00003">
    <property type="entry name" value="Haloacid_Dehalogenase"/>
    <property type="match status" value="1"/>
</dbReference>
<dbReference type="SFLD" id="SFLDG01129">
    <property type="entry name" value="C1.5:_HAD__Beta-PGM__Phosphata"/>
    <property type="match status" value="1"/>
</dbReference>
<dbReference type="RefSeq" id="WP_006501895.1">
    <property type="nucleotide sequence ID" value="NZ_BAGZ01000005.1"/>
</dbReference>
<proteinExistence type="predicted"/>
<dbReference type="OrthoDB" id="9797743at2"/>